<evidence type="ECO:0000313" key="3">
    <source>
        <dbReference type="EMBL" id="CAD9083770.1"/>
    </source>
</evidence>
<dbReference type="SUPFAM" id="SSF49899">
    <property type="entry name" value="Concanavalin A-like lectins/glucanases"/>
    <property type="match status" value="1"/>
</dbReference>
<feature type="compositionally biased region" description="Polar residues" evidence="1">
    <location>
        <begin position="224"/>
        <end position="238"/>
    </location>
</feature>
<accession>A0A7S1PJR0</accession>
<dbReference type="Gene3D" id="2.60.120.920">
    <property type="match status" value="1"/>
</dbReference>
<dbReference type="EMBL" id="HBGD01008544">
    <property type="protein sequence ID" value="CAD9083770.1"/>
    <property type="molecule type" value="Transcribed_RNA"/>
</dbReference>
<name>A0A7S1PJR0_9EUKA</name>
<dbReference type="CDD" id="cd11709">
    <property type="entry name" value="SPRY"/>
    <property type="match status" value="1"/>
</dbReference>
<dbReference type="InterPro" id="IPR050672">
    <property type="entry name" value="FBXO45-Fsn/SPSB_families"/>
</dbReference>
<feature type="compositionally biased region" description="Polar residues" evidence="1">
    <location>
        <begin position="312"/>
        <end position="325"/>
    </location>
</feature>
<reference evidence="3" key="1">
    <citation type="submission" date="2021-01" db="EMBL/GenBank/DDBJ databases">
        <authorList>
            <person name="Corre E."/>
            <person name="Pelletier E."/>
            <person name="Niang G."/>
            <person name="Scheremetjew M."/>
            <person name="Finn R."/>
            <person name="Kale V."/>
            <person name="Holt S."/>
            <person name="Cochrane G."/>
            <person name="Meng A."/>
            <person name="Brown T."/>
            <person name="Cohen L."/>
        </authorList>
    </citation>
    <scope>NUCLEOTIDE SEQUENCE</scope>
    <source>
        <strain evidence="3">WS</strain>
    </source>
</reference>
<dbReference type="PANTHER" id="PTHR12245">
    <property type="entry name" value="SPRY DOMAIN CONTAINING SOCS BOX PROTEIN"/>
    <property type="match status" value="1"/>
</dbReference>
<evidence type="ECO:0000259" key="2">
    <source>
        <dbReference type="PROSITE" id="PS50188"/>
    </source>
</evidence>
<feature type="compositionally biased region" description="Polar residues" evidence="1">
    <location>
        <begin position="559"/>
        <end position="582"/>
    </location>
</feature>
<feature type="compositionally biased region" description="Low complexity" evidence="1">
    <location>
        <begin position="383"/>
        <end position="393"/>
    </location>
</feature>
<dbReference type="PROSITE" id="PS50188">
    <property type="entry name" value="B302_SPRY"/>
    <property type="match status" value="1"/>
</dbReference>
<dbReference type="AlphaFoldDB" id="A0A7S1PJR0"/>
<dbReference type="InterPro" id="IPR003877">
    <property type="entry name" value="SPRY_dom"/>
</dbReference>
<feature type="compositionally biased region" description="Polar residues" evidence="1">
    <location>
        <begin position="364"/>
        <end position="382"/>
    </location>
</feature>
<feature type="compositionally biased region" description="Polar residues" evidence="1">
    <location>
        <begin position="477"/>
        <end position="487"/>
    </location>
</feature>
<feature type="compositionally biased region" description="Polar residues" evidence="1">
    <location>
        <begin position="398"/>
        <end position="410"/>
    </location>
</feature>
<dbReference type="PANTHER" id="PTHR12245:SF5">
    <property type="entry name" value="SPRY DOMAIN-CONTAINING SOCS BOX PROTEIN 3"/>
    <property type="match status" value="1"/>
</dbReference>
<feature type="region of interest" description="Disordered" evidence="1">
    <location>
        <begin position="146"/>
        <end position="195"/>
    </location>
</feature>
<dbReference type="InterPro" id="IPR013320">
    <property type="entry name" value="ConA-like_dom_sf"/>
</dbReference>
<feature type="compositionally biased region" description="Gly residues" evidence="1">
    <location>
        <begin position="162"/>
        <end position="172"/>
    </location>
</feature>
<feature type="compositionally biased region" description="Polar residues" evidence="1">
    <location>
        <begin position="506"/>
        <end position="531"/>
    </location>
</feature>
<dbReference type="InterPro" id="IPR001870">
    <property type="entry name" value="B30.2/SPRY"/>
</dbReference>
<feature type="region of interest" description="Disordered" evidence="1">
    <location>
        <begin position="216"/>
        <end position="264"/>
    </location>
</feature>
<feature type="region of interest" description="Disordered" evidence="1">
    <location>
        <begin position="1"/>
        <end position="45"/>
    </location>
</feature>
<feature type="compositionally biased region" description="Low complexity" evidence="1">
    <location>
        <begin position="1"/>
        <end position="32"/>
    </location>
</feature>
<dbReference type="Pfam" id="PF00622">
    <property type="entry name" value="SPRY"/>
    <property type="match status" value="1"/>
</dbReference>
<feature type="compositionally biased region" description="Low complexity" evidence="1">
    <location>
        <begin position="590"/>
        <end position="636"/>
    </location>
</feature>
<evidence type="ECO:0000256" key="1">
    <source>
        <dbReference type="SAM" id="MobiDB-lite"/>
    </source>
</evidence>
<sequence>MSSTTGNSHQQQGSSGGSVLPQPQQSHSRQPSTDSSHSHPLLSIQSPNFNEFSENLLASSSEHLEYLISQFSQFLFKREQAYKIIISQKDDIIEELRRDGEVMRRELGVQRDVSQRERSEWSMALKRWEQENYYLRTQVEKMSEDMQQQQARDRDGRWANGAAGGLYHGGASGASVSTGRSQPPPSYSISPQISQHSPHILSSVAMTGVKLDYGASGQHAGKVSASSSPATNSGTVSDQPRKSLSAHAANQHRHLHHTTSPLLPPNVAESASYIASPIVTTSPITSSVPSSHSPPPATSAPPQQSSRHQRTHSNGSTSSAHSPSRQHFRGGDYQQIDSHAHHQHSSKNSGAPAPESPSPIMRSRPSTASSRFSNAGASSANQTPTSSISTPSSHRQRPQTASVTLSPSSRADLQKYSHIEIGSSEFLGLNEYEQKLVLKHREAHVRGVDESTEQVIEEVFSRKVQHPDQKFLPTPPLQSANSSPSIQASTSATNTSVVSRQKRRSSTPNRLRTSNNSSVNRRGSLSSQSNHSIRSSPARRDPSASAANSSTNRRASFGGLNSSLRFNREQAASISHTPSTPKSHQRRHSISSSKSASRVRSPTSTESSGSSSSLTNSSFHTNTLGGASSNTADVSSSMSSSAKMSPFYFNPSCTHLDLDLTNANHTICHKKNNIWRSSLANICMSSGIHEFSVLIEENTGGHQMRIGIADYDFDLSLACGDSSLSYAIDLKSGSVFNNRNEKQYYSGKIRKNSRLTAIVDLNNHQLSFRLNGEHLGFACSLKKKAKFYPCVSLLYKGSCVSFVT</sequence>
<gene>
    <name evidence="3" type="ORF">PCOS0759_LOCUS7024</name>
</gene>
<proteinExistence type="predicted"/>
<dbReference type="InterPro" id="IPR043136">
    <property type="entry name" value="B30.2/SPRY_sf"/>
</dbReference>
<organism evidence="3">
    <name type="scientific">Percolomonas cosmopolitus</name>
    <dbReference type="NCBI Taxonomy" id="63605"/>
    <lineage>
        <taxon>Eukaryota</taxon>
        <taxon>Discoba</taxon>
        <taxon>Heterolobosea</taxon>
        <taxon>Tetramitia</taxon>
        <taxon>Eutetramitia</taxon>
        <taxon>Percolomonadidae</taxon>
        <taxon>Percolomonas</taxon>
    </lineage>
</organism>
<feature type="region of interest" description="Disordered" evidence="1">
    <location>
        <begin position="283"/>
        <end position="410"/>
    </location>
</feature>
<feature type="region of interest" description="Disordered" evidence="1">
    <location>
        <begin position="463"/>
        <end position="636"/>
    </location>
</feature>
<feature type="domain" description="B30.2/SPRY" evidence="2">
    <location>
        <begin position="627"/>
        <end position="804"/>
    </location>
</feature>
<feature type="compositionally biased region" description="Low complexity" evidence="1">
    <location>
        <begin position="543"/>
        <end position="556"/>
    </location>
</feature>
<dbReference type="SMART" id="SM00449">
    <property type="entry name" value="SPRY"/>
    <property type="match status" value="1"/>
</dbReference>
<feature type="compositionally biased region" description="Low complexity" evidence="1">
    <location>
        <begin position="488"/>
        <end position="499"/>
    </location>
</feature>
<protein>
    <recommendedName>
        <fullName evidence="2">B30.2/SPRY domain-containing protein</fullName>
    </recommendedName>
</protein>